<dbReference type="PROSITE" id="PS50005">
    <property type="entry name" value="TPR"/>
    <property type="match status" value="3"/>
</dbReference>
<dbReference type="Pfam" id="PF13374">
    <property type="entry name" value="TPR_10"/>
    <property type="match status" value="2"/>
</dbReference>
<dbReference type="Pfam" id="PF12770">
    <property type="entry name" value="CHAT"/>
    <property type="match status" value="1"/>
</dbReference>
<proteinExistence type="predicted"/>
<dbReference type="Gene3D" id="1.25.40.10">
    <property type="entry name" value="Tetratricopeptide repeat domain"/>
    <property type="match status" value="2"/>
</dbReference>
<keyword evidence="7" id="KW-1185">Reference proteome</keyword>
<dbReference type="STRING" id="765420.OSCT_1905"/>
<reference evidence="6 7" key="1">
    <citation type="journal article" date="2011" name="J. Bacteriol.">
        <title>Draft genome sequence of the anoxygenic filamentous phototrophic bacterium Oscillochloris trichoides subsp. DG-6.</title>
        <authorList>
            <person name="Kuznetsov B.B."/>
            <person name="Ivanovsky R.N."/>
            <person name="Keppen O.I."/>
            <person name="Sukhacheva M.V."/>
            <person name="Bumazhkin B.K."/>
            <person name="Patutina E.O."/>
            <person name="Beletsky A.V."/>
            <person name="Mardanov A.V."/>
            <person name="Baslerov R.V."/>
            <person name="Panteleeva A.N."/>
            <person name="Kolganova T.V."/>
            <person name="Ravin N.V."/>
            <person name="Skryabin K.G."/>
        </authorList>
    </citation>
    <scope>NUCLEOTIDE SEQUENCE [LARGE SCALE GENOMIC DNA]</scope>
    <source>
        <strain evidence="6 7">DG-6</strain>
    </source>
</reference>
<dbReference type="InterPro" id="IPR019734">
    <property type="entry name" value="TPR_rpt"/>
</dbReference>
<evidence type="ECO:0000256" key="3">
    <source>
        <dbReference type="PROSITE-ProRule" id="PRU00339"/>
    </source>
</evidence>
<gene>
    <name evidence="6" type="ORF">OSCT_1905</name>
</gene>
<dbReference type="PANTHER" id="PTHR45641">
    <property type="entry name" value="TETRATRICOPEPTIDE REPEAT PROTEIN (AFU_ORTHOLOGUE AFUA_6G03870)"/>
    <property type="match status" value="1"/>
</dbReference>
<evidence type="ECO:0000313" key="7">
    <source>
        <dbReference type="Proteomes" id="UP000054010"/>
    </source>
</evidence>
<dbReference type="SMART" id="SM00028">
    <property type="entry name" value="TPR"/>
    <property type="match status" value="8"/>
</dbReference>
<dbReference type="SUPFAM" id="SSF52540">
    <property type="entry name" value="P-loop containing nucleoside triphosphate hydrolases"/>
    <property type="match status" value="1"/>
</dbReference>
<dbReference type="SUPFAM" id="SSF48452">
    <property type="entry name" value="TPR-like"/>
    <property type="match status" value="2"/>
</dbReference>
<dbReference type="InterPro" id="IPR011990">
    <property type="entry name" value="TPR-like_helical_dom_sf"/>
</dbReference>
<accession>E1IF04</accession>
<feature type="repeat" description="TPR" evidence="3">
    <location>
        <begin position="869"/>
        <end position="902"/>
    </location>
</feature>
<dbReference type="eggNOG" id="COG4995">
    <property type="taxonomic scope" value="Bacteria"/>
</dbReference>
<feature type="repeat" description="TPR" evidence="3">
    <location>
        <begin position="1078"/>
        <end position="1111"/>
    </location>
</feature>
<feature type="domain" description="CHAT" evidence="4">
    <location>
        <begin position="73"/>
        <end position="324"/>
    </location>
</feature>
<dbReference type="InterPro" id="IPR027417">
    <property type="entry name" value="P-loop_NTPase"/>
</dbReference>
<dbReference type="OrthoDB" id="136988at2"/>
<dbReference type="InterPro" id="IPR041664">
    <property type="entry name" value="AAA_16"/>
</dbReference>
<name>E1IF04_9CHLR</name>
<dbReference type="Gene3D" id="3.40.50.300">
    <property type="entry name" value="P-loop containing nucleotide triphosphate hydrolases"/>
    <property type="match status" value="1"/>
</dbReference>
<dbReference type="HOGENOM" id="CLU_273940_0_0_0"/>
<dbReference type="Pfam" id="PF13191">
    <property type="entry name" value="AAA_16"/>
    <property type="match status" value="1"/>
</dbReference>
<evidence type="ECO:0000259" key="4">
    <source>
        <dbReference type="Pfam" id="PF12770"/>
    </source>
</evidence>
<dbReference type="InterPro" id="IPR024983">
    <property type="entry name" value="CHAT_dom"/>
</dbReference>
<comment type="caution">
    <text evidence="6">The sequence shown here is derived from an EMBL/GenBank/DDBJ whole genome shotgun (WGS) entry which is preliminary data.</text>
</comment>
<dbReference type="Proteomes" id="UP000054010">
    <property type="component" value="Unassembled WGS sequence"/>
</dbReference>
<feature type="repeat" description="TPR" evidence="3">
    <location>
        <begin position="911"/>
        <end position="944"/>
    </location>
</feature>
<dbReference type="Pfam" id="PF13424">
    <property type="entry name" value="TPR_12"/>
    <property type="match status" value="3"/>
</dbReference>
<sequence length="1136" mass="124669">MPPTIADLELSIAPLGDGFGLSLRLMTPDIRHGPFPMAWDSAALLATSNDMHAYGAALRDMLFKESKARDAFLAIRAAGLGAGRRLRVRMLLPPELQTVRWESLLDPQSGRALARDGDLLLSRYLSGDDYTPLQLRPKAQLRALVALAAPTDAADYGLALIDTQAETEQIMAGLGDLKPTVIAATWDALSQSLRDGYDICYLVAHGMVKSGQPWLFLVDDQGNADRRRGGALADLLRSLDASRRPRLMVLASCESAGDGYADMLAALGPQLAQAGVPAVLAMQGKLRIATNKRMAPVLFAELLHDGMIDRAVNSARLAVEDEPDWWMPVLYTRLAHGMIWEEQVPAPAPSAQIMPLRSTSVSPEEISAAQQTLASLPTTSLPSPDDNLPPGSWMNQLRRNQHFVGRDRDLQTLAGYLKAASGAQNRLTLLSGMGGVGKTQLAIELAYRYGRYFAGVFWINCTQSANIPNEIARCGGAGQLQLYTEAAGLKIEEQVNLVRARWSCGLPYVLIFDQCEDPDIVRTYDPGGAVRVLITSRSPEWPHDVALQRHTVGTLERAESVALLRQQVPNLSDADAATLATELGDLPLALYLAARFLQKVGKQVTVERYLADLRSPKIFDRMALRSDDGNLPTGHNLDVARTFALSYEQLDPHDAEDAQALRLLARAAYLVPGEVVPGSLLRASLETATDDLDLVLEVETGIERLINLGLLEQVGEEGLRIHRLVGSYVRQVSQDASAQVAVERAVIAAATQMMQAPNRSALLAFQPILRGVADAALLREDAEAATLAHLLGANLNWLSMYHEAQPYLERALALRERLLGPQHPDTATSLDTLAGMFENQGDYPQSRKFYARALAIREQVLGPNHADTATSLNNLGWLLRTQNDYAAALPLFQRALAIREKVLGRDHRDTTESINCIGVALMEQGEYDQAMLYYEQARAICERTLGRNDPYTVDVLNNIAVVLQNQGQIDAARQLYAEVIAISEQVYGPEHPETAISINNLAEMLDQQGEYAQARPLYERVLAVREQALGEHPYTAWSLNNLGALLLNMEEYAAARPLLERALAINTKLLEPTHPNLAMVLHNLAIALDNLEDYAAALPYYKRALAIYTDNLDPDDETLVGVAERVEELREYVEQL</sequence>
<keyword evidence="1" id="KW-0677">Repeat</keyword>
<feature type="domain" description="Orc1-like AAA ATPase" evidence="5">
    <location>
        <begin position="403"/>
        <end position="468"/>
    </location>
</feature>
<dbReference type="PANTHER" id="PTHR45641:SF19">
    <property type="entry name" value="NEPHROCYSTIN-3"/>
    <property type="match status" value="1"/>
</dbReference>
<evidence type="ECO:0000313" key="6">
    <source>
        <dbReference type="EMBL" id="EFO80249.1"/>
    </source>
</evidence>
<keyword evidence="2 3" id="KW-0802">TPR repeat</keyword>
<dbReference type="EMBL" id="ADVR01000078">
    <property type="protein sequence ID" value="EFO80249.1"/>
    <property type="molecule type" value="Genomic_DNA"/>
</dbReference>
<evidence type="ECO:0000259" key="5">
    <source>
        <dbReference type="Pfam" id="PF13191"/>
    </source>
</evidence>
<protein>
    <submittedName>
        <fullName evidence="6">Tetratricopeptide TPR_2 repeat protein</fullName>
    </submittedName>
</protein>
<dbReference type="eggNOG" id="COG0457">
    <property type="taxonomic scope" value="Bacteria"/>
</dbReference>
<dbReference type="AlphaFoldDB" id="E1IF04"/>
<organism evidence="6 7">
    <name type="scientific">Oscillochloris trichoides DG-6</name>
    <dbReference type="NCBI Taxonomy" id="765420"/>
    <lineage>
        <taxon>Bacteria</taxon>
        <taxon>Bacillati</taxon>
        <taxon>Chloroflexota</taxon>
        <taxon>Chloroflexia</taxon>
        <taxon>Chloroflexales</taxon>
        <taxon>Chloroflexineae</taxon>
        <taxon>Oscillochloridaceae</taxon>
        <taxon>Oscillochloris</taxon>
    </lineage>
</organism>
<evidence type="ECO:0000256" key="1">
    <source>
        <dbReference type="ARBA" id="ARBA00022737"/>
    </source>
</evidence>
<evidence type="ECO:0000256" key="2">
    <source>
        <dbReference type="ARBA" id="ARBA00022803"/>
    </source>
</evidence>